<dbReference type="InterPro" id="IPR036397">
    <property type="entry name" value="RNaseH_sf"/>
</dbReference>
<dbReference type="PROSITE" id="PS50994">
    <property type="entry name" value="INTEGRASE"/>
    <property type="match status" value="1"/>
</dbReference>
<dbReference type="SUPFAM" id="SSF53098">
    <property type="entry name" value="Ribonuclease H-like"/>
    <property type="match status" value="1"/>
</dbReference>
<proteinExistence type="predicted"/>
<dbReference type="Gene3D" id="3.30.420.10">
    <property type="entry name" value="Ribonuclease H-like superfamily/Ribonuclease H"/>
    <property type="match status" value="2"/>
</dbReference>
<feature type="compositionally biased region" description="Low complexity" evidence="3">
    <location>
        <begin position="637"/>
        <end position="646"/>
    </location>
</feature>
<evidence type="ECO:0000256" key="3">
    <source>
        <dbReference type="SAM" id="MobiDB-lite"/>
    </source>
</evidence>
<feature type="compositionally biased region" description="Acidic residues" evidence="3">
    <location>
        <begin position="617"/>
        <end position="636"/>
    </location>
</feature>
<dbReference type="AlphaFoldDB" id="A0A8K0JJ88"/>
<feature type="region of interest" description="Disordered" evidence="3">
    <location>
        <begin position="604"/>
        <end position="646"/>
    </location>
</feature>
<dbReference type="CDD" id="cd09274">
    <property type="entry name" value="RNase_HI_RT_Ty3"/>
    <property type="match status" value="1"/>
</dbReference>
<dbReference type="InterPro" id="IPR050951">
    <property type="entry name" value="Retrovirus_Pol_polyprotein"/>
</dbReference>
<dbReference type="EMBL" id="JABELV010000372">
    <property type="protein sequence ID" value="KAG7527251.1"/>
    <property type="molecule type" value="Genomic_DNA"/>
</dbReference>
<evidence type="ECO:0000313" key="6">
    <source>
        <dbReference type="Proteomes" id="UP000812966"/>
    </source>
</evidence>
<accession>A0A8K0JJ88</accession>
<dbReference type="Pfam" id="PF17919">
    <property type="entry name" value="RT_RNaseH_2"/>
    <property type="match status" value="1"/>
</dbReference>
<organism evidence="5 6">
    <name type="scientific">Filobasidium floriforme</name>
    <dbReference type="NCBI Taxonomy" id="5210"/>
    <lineage>
        <taxon>Eukaryota</taxon>
        <taxon>Fungi</taxon>
        <taxon>Dikarya</taxon>
        <taxon>Basidiomycota</taxon>
        <taxon>Agaricomycotina</taxon>
        <taxon>Tremellomycetes</taxon>
        <taxon>Filobasidiales</taxon>
        <taxon>Filobasidiaceae</taxon>
        <taxon>Filobasidium</taxon>
    </lineage>
</organism>
<dbReference type="InterPro" id="IPR012337">
    <property type="entry name" value="RNaseH-like_sf"/>
</dbReference>
<protein>
    <recommendedName>
        <fullName evidence="4">Integrase catalytic domain-containing protein</fullName>
    </recommendedName>
</protein>
<dbReference type="GO" id="GO:0003723">
    <property type="term" value="F:RNA binding"/>
    <property type="evidence" value="ECO:0007669"/>
    <property type="project" value="UniProtKB-KW"/>
</dbReference>
<dbReference type="PANTHER" id="PTHR37984:SF5">
    <property type="entry name" value="PROTEIN NYNRIN-LIKE"/>
    <property type="match status" value="1"/>
</dbReference>
<keyword evidence="2" id="KW-0511">Multifunctional enzyme</keyword>
<dbReference type="GO" id="GO:0015074">
    <property type="term" value="P:DNA integration"/>
    <property type="evidence" value="ECO:0007669"/>
    <property type="project" value="InterPro"/>
</dbReference>
<sequence>MIDDRWTEKHEIAVGLLKKALTSWPVLVGPRFDGTPFYLSTDASSSGIGCHLWQKDENGCKRSIAYLSRQTTEVESRAHSSTLELIAVKFGLDKCSRYTYGFPVVVQTDCQAVRDLLRSETTAGPRAAWKEAICAAGIVEFEHVPGVSNTIADALSRNPSGEPEETKATTTAEEEMGGSPLTIQVNSLTTDEDIALLDRFADDDLEDVLRWILQRDIDMVDKELLGDVKRRAARYWIEDGSVVKYRVPGHGAVTVLPKTEGFDFAMKNHVESGHLGRDLVQARILATHIWAGSRKDIDRALHECKRCVQFGTRMQRLLLKPVFEFAPFARVAMDYLAMPVGKNGVDNILVAVDVFSRFMVAYPFKGNGTAEKTIKSLEDLSRTYRRPKALLLDNDRAFDNAAVREWCGADTTLDFAAPYEHVGLAENGNHLLLERLRRLANLDVEHVPTVLRPPYPRNWPEVLQGSVKALNDRKLTYLGGLSPREVLLGPEQGGGEEIPTVPQRLALLEAGRADARDAFRDEQERRKGNSKEWNSYYPSVGHLVLLYDTSDDRTYSTEAKLRPKWQGPWRVRKIAGNRSVTLETLEGLPRKGTVGFRRLKRWIGEEDGDGDGKEGDDGGEVDDERDDDRDDNDLDTADFNNDNTNT</sequence>
<reference evidence="5" key="1">
    <citation type="submission" date="2020-04" db="EMBL/GenBank/DDBJ databases">
        <title>Analysis of mating type loci in Filobasidium floriforme.</title>
        <authorList>
            <person name="Nowrousian M."/>
        </authorList>
    </citation>
    <scope>NUCLEOTIDE SEQUENCE</scope>
    <source>
        <strain evidence="5">CBS 6242</strain>
    </source>
</reference>
<dbReference type="SUPFAM" id="SSF56672">
    <property type="entry name" value="DNA/RNA polymerases"/>
    <property type="match status" value="1"/>
</dbReference>
<evidence type="ECO:0000256" key="2">
    <source>
        <dbReference type="ARBA" id="ARBA00023268"/>
    </source>
</evidence>
<evidence type="ECO:0000256" key="1">
    <source>
        <dbReference type="ARBA" id="ARBA00022884"/>
    </source>
</evidence>
<keyword evidence="6" id="KW-1185">Reference proteome</keyword>
<dbReference type="InterPro" id="IPR041577">
    <property type="entry name" value="RT_RNaseH_2"/>
</dbReference>
<feature type="domain" description="Integrase catalytic" evidence="4">
    <location>
        <begin position="323"/>
        <end position="491"/>
    </location>
</feature>
<evidence type="ECO:0000259" key="4">
    <source>
        <dbReference type="PROSITE" id="PS50994"/>
    </source>
</evidence>
<comment type="caution">
    <text evidence="5">The sequence shown here is derived from an EMBL/GenBank/DDBJ whole genome shotgun (WGS) entry which is preliminary data.</text>
</comment>
<feature type="region of interest" description="Disordered" evidence="3">
    <location>
        <begin position="156"/>
        <end position="178"/>
    </location>
</feature>
<dbReference type="GO" id="GO:0003824">
    <property type="term" value="F:catalytic activity"/>
    <property type="evidence" value="ECO:0007669"/>
    <property type="project" value="UniProtKB-KW"/>
</dbReference>
<dbReference type="InterPro" id="IPR001584">
    <property type="entry name" value="Integrase_cat-core"/>
</dbReference>
<dbReference type="Gene3D" id="1.10.340.70">
    <property type="match status" value="1"/>
</dbReference>
<evidence type="ECO:0000313" key="5">
    <source>
        <dbReference type="EMBL" id="KAG7527251.1"/>
    </source>
</evidence>
<dbReference type="Proteomes" id="UP000812966">
    <property type="component" value="Unassembled WGS sequence"/>
</dbReference>
<dbReference type="InterPro" id="IPR043502">
    <property type="entry name" value="DNA/RNA_pol_sf"/>
</dbReference>
<name>A0A8K0JJ88_9TREE</name>
<dbReference type="GO" id="GO:0005634">
    <property type="term" value="C:nucleus"/>
    <property type="evidence" value="ECO:0007669"/>
    <property type="project" value="UniProtKB-ARBA"/>
</dbReference>
<gene>
    <name evidence="5" type="ORF">FFLO_07120</name>
</gene>
<dbReference type="PANTHER" id="PTHR37984">
    <property type="entry name" value="PROTEIN CBG26694"/>
    <property type="match status" value="1"/>
</dbReference>
<keyword evidence="1" id="KW-0694">RNA-binding</keyword>